<name>A0A841B0N3_9PSEU</name>
<feature type="transmembrane region" description="Helical" evidence="1">
    <location>
        <begin position="55"/>
        <end position="74"/>
    </location>
</feature>
<keyword evidence="1" id="KW-0472">Membrane</keyword>
<feature type="transmembrane region" description="Helical" evidence="1">
    <location>
        <begin position="31"/>
        <end position="49"/>
    </location>
</feature>
<dbReference type="AlphaFoldDB" id="A0A841B0N3"/>
<dbReference type="RefSeq" id="WP_184894906.1">
    <property type="nucleotide sequence ID" value="NZ_JACHMX010000001.1"/>
</dbReference>
<dbReference type="EMBL" id="JACHMX010000001">
    <property type="protein sequence ID" value="MBB5852451.1"/>
    <property type="molecule type" value="Genomic_DNA"/>
</dbReference>
<reference evidence="2 3" key="1">
    <citation type="submission" date="2020-08" db="EMBL/GenBank/DDBJ databases">
        <title>Sequencing the genomes of 1000 actinobacteria strains.</title>
        <authorList>
            <person name="Klenk H.-P."/>
        </authorList>
    </citation>
    <scope>NUCLEOTIDE SEQUENCE [LARGE SCALE GENOMIC DNA]</scope>
    <source>
        <strain evidence="2 3">DSM 45272</strain>
    </source>
</reference>
<evidence type="ECO:0000313" key="3">
    <source>
        <dbReference type="Proteomes" id="UP000580861"/>
    </source>
</evidence>
<organism evidence="2 3">
    <name type="scientific">Amycolatopsis umgeniensis</name>
    <dbReference type="NCBI Taxonomy" id="336628"/>
    <lineage>
        <taxon>Bacteria</taxon>
        <taxon>Bacillati</taxon>
        <taxon>Actinomycetota</taxon>
        <taxon>Actinomycetes</taxon>
        <taxon>Pseudonocardiales</taxon>
        <taxon>Pseudonocardiaceae</taxon>
        <taxon>Amycolatopsis</taxon>
    </lineage>
</organism>
<sequence>MYLGDTGLLPGESLLWEGVPKRVPAVEKSDLIIVPGLLCIGFWVYMASRTGSSPLFVYVPPTVMVVLWIGQMVMRYFKRRSCSFVVTDRRVVVRRKGADLASRYLGDLGPPQLTEHADGTATITFGGGGLFTGFRSGTKSRDADSSLPELVGIDDARRVRDLIATAQHQAR</sequence>
<gene>
    <name evidence="2" type="ORF">HDA45_002538</name>
</gene>
<keyword evidence="1" id="KW-0812">Transmembrane</keyword>
<keyword evidence="3" id="KW-1185">Reference proteome</keyword>
<comment type="caution">
    <text evidence="2">The sequence shown here is derived from an EMBL/GenBank/DDBJ whole genome shotgun (WGS) entry which is preliminary data.</text>
</comment>
<proteinExistence type="predicted"/>
<keyword evidence="1" id="KW-1133">Transmembrane helix</keyword>
<accession>A0A841B0N3</accession>
<evidence type="ECO:0000313" key="2">
    <source>
        <dbReference type="EMBL" id="MBB5852451.1"/>
    </source>
</evidence>
<dbReference type="Proteomes" id="UP000580861">
    <property type="component" value="Unassembled WGS sequence"/>
</dbReference>
<evidence type="ECO:0008006" key="4">
    <source>
        <dbReference type="Google" id="ProtNLM"/>
    </source>
</evidence>
<protein>
    <recommendedName>
        <fullName evidence="4">PH domain-containing protein</fullName>
    </recommendedName>
</protein>
<evidence type="ECO:0000256" key="1">
    <source>
        <dbReference type="SAM" id="Phobius"/>
    </source>
</evidence>